<dbReference type="GO" id="GO:0005886">
    <property type="term" value="C:plasma membrane"/>
    <property type="evidence" value="ECO:0000250"/>
    <property type="project" value="ZFIN"/>
</dbReference>
<dbReference type="AlphaFoldDB" id="A0A8M1NSC3"/>
<dbReference type="ZFIN" id="ZDB-GENE-081022-87">
    <property type="gene designation" value="smim1"/>
</dbReference>
<name>A0A8M1NSC3_DANRE</name>
<reference evidence="3 4" key="5">
    <citation type="journal article" date="2019" name="J. Immunol.">
        <title>BTLA-HVEM Checkpoint Axis Regulates Hepatic Homeostasis and Inflammation in a ConA-Induced Hepatitis Model in Zebrafish.</title>
        <authorList>
            <person name="Shi W."/>
            <person name="Shao T."/>
            <person name="Li J.Y."/>
            <person name="Fan D.D."/>
            <person name="Lin A.F."/>
            <person name="Xiang L.X."/>
            <person name="Shao J.Z."/>
        </authorList>
    </citation>
    <scope>NUCLEOTIDE SEQUENCE</scope>
    <source>
        <strain evidence="3 4">Tuebingen</strain>
    </source>
</reference>
<dbReference type="GeneID" id="799079"/>
<dbReference type="InterPro" id="IPR031744">
    <property type="entry name" value="SMIM1"/>
</dbReference>
<reference evidence="3 4" key="2">
    <citation type="journal article" date="2013" name="Nat. Genet.">
        <title>SMIM1 underlies the Vel blood group and influences red blood cell traits.</title>
        <authorList>
            <person name="Cvejic A."/>
            <person name="Haer-Wigman L."/>
            <person name="Stephens J.C."/>
            <person name="Kostadima M."/>
            <person name="Smethurst P.A."/>
            <person name="Frontini M."/>
            <person name="van den Akker E."/>
            <person name="Bertone P."/>
            <person name="Bielczyk-Maczynska E."/>
            <person name="Farrow S."/>
            <person name="Fehrmann R.S."/>
            <person name="Gray A."/>
            <person name="de Haas M."/>
            <person name="Haver V.G."/>
            <person name="Jordan G."/>
            <person name="Karjalainen J."/>
            <person name="Kerstens H.H."/>
            <person name="Kiddle G."/>
            <person name="Lloyd-Jones H."/>
            <person name="Needs M."/>
            <person name="Poole J."/>
            <person name="Soussan A.A."/>
            <person name="Rendon A."/>
            <person name="Rieneck K."/>
            <person name="Sambrook J.G."/>
            <person name="Schepers H."/>
            <person name="Sillje H.H.W."/>
            <person name="Sipos B."/>
            <person name="Swinkels D."/>
            <person name="Tamuri A.U."/>
            <person name="Verweij N."/>
            <person name="Watkins N.A."/>
            <person name="Westra H.J."/>
            <person name="Stemple D."/>
            <person name="Franke L."/>
            <person name="Soranzo N."/>
            <person name="Stunnenberg H.G."/>
            <person name="Goldman N."/>
            <person name="van der Harst P."/>
            <person name="van der Schoot C.E."/>
            <person name="Ouwehand W.H."/>
            <person name="Albers C.A."/>
        </authorList>
    </citation>
    <scope>NUCLEOTIDE SEQUENCE</scope>
    <source>
        <strain evidence="3 4">Tuebingen</strain>
    </source>
</reference>
<keyword evidence="1" id="KW-0812">Transmembrane</keyword>
<proteinExistence type="predicted"/>
<organism evidence="2 3">
    <name type="scientific">Danio rerio</name>
    <name type="common">Zebrafish</name>
    <name type="synonym">Brachydanio rerio</name>
    <dbReference type="NCBI Taxonomy" id="7955"/>
    <lineage>
        <taxon>Eukaryota</taxon>
        <taxon>Metazoa</taxon>
        <taxon>Chordata</taxon>
        <taxon>Craniata</taxon>
        <taxon>Vertebrata</taxon>
        <taxon>Euteleostomi</taxon>
        <taxon>Actinopterygii</taxon>
        <taxon>Neopterygii</taxon>
        <taxon>Teleostei</taxon>
        <taxon>Ostariophysi</taxon>
        <taxon>Cypriniformes</taxon>
        <taxon>Danionidae</taxon>
        <taxon>Danioninae</taxon>
        <taxon>Danio</taxon>
    </lineage>
</organism>
<evidence type="ECO:0000313" key="2">
    <source>
        <dbReference type="Proteomes" id="UP000000437"/>
    </source>
</evidence>
<gene>
    <name evidence="3 4 5" type="primary">smim1</name>
    <name evidence="3 4" type="synonym">si:dkey-23c22.1</name>
    <name evidence="3 4" type="synonym">zgc:194254</name>
</gene>
<keyword evidence="1" id="KW-0472">Membrane</keyword>
<dbReference type="RefSeq" id="NP_001189359.2">
    <property type="nucleotide sequence ID" value="NM_001202430.2"/>
</dbReference>
<protein>
    <submittedName>
        <fullName evidence="3 4">Small integral membrane protein 1</fullName>
    </submittedName>
</protein>
<dbReference type="GO" id="GO:0048823">
    <property type="term" value="P:nucleate erythrocyte development"/>
    <property type="evidence" value="ECO:0000315"/>
    <property type="project" value="ZFIN"/>
</dbReference>
<dbReference type="CTD" id="388588"/>
<dbReference type="OrthoDB" id="8633453at2759"/>
<evidence type="ECO:0000313" key="5">
    <source>
        <dbReference type="ZFIN" id="ZDB-GENE-081022-87"/>
    </source>
</evidence>
<reference evidence="3 4" key="6">
    <citation type="submission" date="2025-04" db="UniProtKB">
        <authorList>
            <consortium name="RefSeq"/>
        </authorList>
    </citation>
    <scope>IDENTIFICATION</scope>
    <source>
        <strain evidence="3 4">Tuebingen</strain>
    </source>
</reference>
<dbReference type="KEGG" id="dre:799079"/>
<dbReference type="RefSeq" id="NP_001157198.1">
    <property type="nucleotide sequence ID" value="NM_001163726.2"/>
</dbReference>
<keyword evidence="1" id="KW-1133">Transmembrane helix</keyword>
<feature type="transmembrane region" description="Helical" evidence="1">
    <location>
        <begin position="43"/>
        <end position="68"/>
    </location>
</feature>
<evidence type="ECO:0000256" key="1">
    <source>
        <dbReference type="SAM" id="Phobius"/>
    </source>
</evidence>
<evidence type="ECO:0000313" key="4">
    <source>
        <dbReference type="RefSeq" id="NP_001189359.2"/>
    </source>
</evidence>
<accession>A0A8M1NSC3</accession>
<reference evidence="2" key="3">
    <citation type="journal article" date="2013" name="Nature">
        <title>The zebrafish reference genome sequence and its relationship to the human genome.</title>
        <authorList>
            <consortium name="Genome Reference Consortium Zebrafish"/>
            <person name="Howe K."/>
            <person name="Clark M.D."/>
            <person name="Torroja C.F."/>
            <person name="Torrance J."/>
            <person name="Berthelot C."/>
            <person name="Muffato M."/>
            <person name="Collins J.E."/>
            <person name="Humphray S."/>
            <person name="McLaren K."/>
            <person name="Matthews L."/>
            <person name="McLaren S."/>
            <person name="Sealy I."/>
            <person name="Caccamo M."/>
            <person name="Churcher C."/>
            <person name="Scott C."/>
            <person name="Barrett J.C."/>
            <person name="Koch R."/>
            <person name="Rauch G.J."/>
            <person name="White S."/>
            <person name="Chow W."/>
            <person name="Kilian B."/>
            <person name="Quintais L.T."/>
            <person name="Guerra-Assuncao J.A."/>
            <person name="Zhou Y."/>
            <person name="Gu Y."/>
            <person name="Yen J."/>
            <person name="Vogel J.H."/>
            <person name="Eyre T."/>
            <person name="Redmond S."/>
            <person name="Banerjee R."/>
            <person name="Chi J."/>
            <person name="Fu B."/>
            <person name="Langley E."/>
            <person name="Maguire S.F."/>
            <person name="Laird G.K."/>
            <person name="Lloyd D."/>
            <person name="Kenyon E."/>
            <person name="Donaldson S."/>
            <person name="Sehra H."/>
            <person name="Almeida-King J."/>
            <person name="Loveland J."/>
            <person name="Trevanion S."/>
            <person name="Jones M."/>
            <person name="Quail M."/>
            <person name="Willey D."/>
            <person name="Hunt A."/>
            <person name="Burton J."/>
            <person name="Sims S."/>
            <person name="McLay K."/>
            <person name="Plumb B."/>
            <person name="Davis J."/>
            <person name="Clee C."/>
            <person name="Oliver K."/>
            <person name="Clark R."/>
            <person name="Riddle C."/>
            <person name="Elliot D."/>
            <person name="Eliott D."/>
            <person name="Threadgold G."/>
            <person name="Harden G."/>
            <person name="Ware D."/>
            <person name="Begum S."/>
            <person name="Mortimore B."/>
            <person name="Mortimer B."/>
            <person name="Kerry G."/>
            <person name="Heath P."/>
            <person name="Phillimore B."/>
            <person name="Tracey A."/>
            <person name="Corby N."/>
            <person name="Dunn M."/>
            <person name="Johnson C."/>
            <person name="Wood J."/>
            <person name="Clark S."/>
            <person name="Pelan S."/>
            <person name="Griffiths G."/>
            <person name="Smith M."/>
            <person name="Glithero R."/>
            <person name="Howden P."/>
            <person name="Barker N."/>
            <person name="Lloyd C."/>
            <person name="Stevens C."/>
            <person name="Harley J."/>
            <person name="Holt K."/>
            <person name="Panagiotidis G."/>
            <person name="Lovell J."/>
            <person name="Beasley H."/>
            <person name="Henderson C."/>
            <person name="Gordon D."/>
            <person name="Auger K."/>
            <person name="Wright D."/>
            <person name="Collins J."/>
            <person name="Raisen C."/>
            <person name="Dyer L."/>
            <person name="Leung K."/>
            <person name="Robertson L."/>
            <person name="Ambridge K."/>
            <person name="Leongamornlert D."/>
            <person name="McGuire S."/>
            <person name="Gilderthorp R."/>
            <person name="Griffiths C."/>
            <person name="Manthravadi D."/>
            <person name="Nichol S."/>
            <person name="Barker G."/>
            <person name="Whitehead S."/>
            <person name="Kay M."/>
            <person name="Brown J."/>
            <person name="Murnane C."/>
            <person name="Gray E."/>
            <person name="Humphries M."/>
            <person name="Sycamore N."/>
            <person name="Barker D."/>
            <person name="Saunders D."/>
            <person name="Wallis J."/>
            <person name="Babbage A."/>
            <person name="Hammond S."/>
            <person name="Mashreghi-Mohammadi M."/>
            <person name="Barr L."/>
            <person name="Martin S."/>
            <person name="Wray P."/>
            <person name="Ellington A."/>
            <person name="Matthews N."/>
            <person name="Ellwood M."/>
            <person name="Woodmansey R."/>
            <person name="Clark G."/>
            <person name="Cooper J."/>
            <person name="Cooper J."/>
            <person name="Tromans A."/>
            <person name="Grafham D."/>
            <person name="Skuce C."/>
            <person name="Pandian R."/>
            <person name="Andrews R."/>
            <person name="Harrison E."/>
            <person name="Kimberley A."/>
            <person name="Garnett J."/>
            <person name="Fosker N."/>
            <person name="Hall R."/>
            <person name="Garner P."/>
            <person name="Kelly D."/>
            <person name="Bird C."/>
            <person name="Palmer S."/>
            <person name="Gehring I."/>
            <person name="Berger A."/>
            <person name="Dooley C.M."/>
            <person name="Ersan-Urun Z."/>
            <person name="Eser C."/>
            <person name="Geiger H."/>
            <person name="Geisler M."/>
            <person name="Karotki L."/>
            <person name="Kirn A."/>
            <person name="Konantz J."/>
            <person name="Konantz M."/>
            <person name="Oberlander M."/>
            <person name="Rudolph-Geiger S."/>
            <person name="Teucke M."/>
            <person name="Lanz C."/>
            <person name="Raddatz G."/>
            <person name="Osoegawa K."/>
            <person name="Zhu B."/>
            <person name="Rapp A."/>
            <person name="Widaa S."/>
            <person name="Langford C."/>
            <person name="Yang F."/>
            <person name="Schuster S.C."/>
            <person name="Carter N.P."/>
            <person name="Harrow J."/>
            <person name="Ning Z."/>
            <person name="Herrero J."/>
            <person name="Searle S.M."/>
            <person name="Enright A."/>
            <person name="Geisler R."/>
            <person name="Plasterk R.H."/>
            <person name="Lee C."/>
            <person name="Westerfield M."/>
            <person name="de Jong P.J."/>
            <person name="Zon L.I."/>
            <person name="Postlethwait J.H."/>
            <person name="Nusslein-Volhard C."/>
            <person name="Hubbard T.J."/>
            <person name="Roest Crollius H."/>
            <person name="Rogers J."/>
            <person name="Stemple D.L."/>
        </authorList>
    </citation>
    <scope>NUCLEOTIDE SEQUENCE [LARGE SCALE GENOMIC DNA]</scope>
</reference>
<reference evidence="3 4" key="4">
    <citation type="journal article" date="2016" name="BMC Genomics">
        <title>Gene evolution and gene expression after whole genome duplication in fish: the PhyloFish database.</title>
        <authorList>
            <person name="Pasquier J."/>
            <person name="Cabau C."/>
            <person name="Nguyen T."/>
            <person name="Jouanno E."/>
            <person name="Severac D."/>
            <person name="Braasch I."/>
            <person name="Journot L."/>
            <person name="Pontarotti P."/>
            <person name="Klopp C."/>
            <person name="Postlethwait J.H."/>
            <person name="Guiguen Y."/>
            <person name="Bobe J."/>
        </authorList>
    </citation>
    <scope>NUCLEOTIDE SEQUENCE</scope>
    <source>
        <strain evidence="3 4">Tuebingen</strain>
    </source>
</reference>
<dbReference type="AGR" id="ZFIN:ZDB-GENE-081022-87"/>
<dbReference type="PANTHER" id="PTHR38503">
    <property type="entry name" value="SMALL INTEGRAL MEMBRANE PROTEIN 1"/>
    <property type="match status" value="1"/>
</dbReference>
<dbReference type="Proteomes" id="UP000000437">
    <property type="component" value="Chromosome 8"/>
</dbReference>
<dbReference type="Pfam" id="PF15875">
    <property type="entry name" value="DUF4731"/>
    <property type="match status" value="1"/>
</dbReference>
<evidence type="ECO:0000313" key="3">
    <source>
        <dbReference type="RefSeq" id="NP_001157198.1"/>
    </source>
</evidence>
<dbReference type="PANTHER" id="PTHR38503:SF1">
    <property type="entry name" value="SMALL INTEGRAL MEMBRANE PROTEIN 1"/>
    <property type="match status" value="1"/>
</dbReference>
<sequence length="72" mass="8178">MESNGASVQYNRWSEDNITLQEPQSRSRLLGIYNRVFTGRLVIMFKIAASLTVMVVIYIAGYITGFYVHQCG</sequence>
<keyword evidence="2" id="KW-1185">Reference proteome</keyword>
<reference evidence="3 4" key="1">
    <citation type="journal article" date="2004" name="Proc. Natl. Acad. Sci. U.S.A.">
        <title>Hematopoietic gene expression profile in zebrafish kidney marrow.</title>
        <authorList>
            <person name="Song H.D."/>
            <person name="Sun X.J."/>
            <person name="Deng M."/>
            <person name="Zhang G.W."/>
            <person name="Zhou Y."/>
            <person name="Wu X.Y."/>
            <person name="Sheng Y."/>
            <person name="Chen Y."/>
            <person name="Ruan Z."/>
            <person name="Jiang C.L."/>
            <person name="Fan H.Y."/>
            <person name="Zon L.I."/>
            <person name="Kanki J.P."/>
            <person name="Liu T.X."/>
            <person name="Look A.T."/>
            <person name="Chen Z."/>
        </authorList>
    </citation>
    <scope>NUCLEOTIDE SEQUENCE</scope>
    <source>
        <strain evidence="3 4">Tuebingen</strain>
    </source>
</reference>